<feature type="compositionally biased region" description="Basic and acidic residues" evidence="3">
    <location>
        <begin position="167"/>
        <end position="177"/>
    </location>
</feature>
<dbReference type="InterPro" id="IPR015943">
    <property type="entry name" value="WD40/YVTN_repeat-like_dom_sf"/>
</dbReference>
<proteinExistence type="predicted"/>
<evidence type="ECO:0000256" key="3">
    <source>
        <dbReference type="SAM" id="MobiDB-lite"/>
    </source>
</evidence>
<keyword evidence="2" id="KW-0677">Repeat</keyword>
<reference evidence="4" key="1">
    <citation type="submission" date="2022-07" db="EMBL/GenBank/DDBJ databases">
        <title>Genome analysis of Parmales, a sister group of diatoms, reveals the evolutionary specialization of diatoms from phago-mixotrophs to photoautotrophs.</title>
        <authorList>
            <person name="Ban H."/>
            <person name="Sato S."/>
            <person name="Yoshikawa S."/>
            <person name="Kazumasa Y."/>
            <person name="Nakamura Y."/>
            <person name="Ichinomiya M."/>
            <person name="Saitoh K."/>
            <person name="Sato N."/>
            <person name="Blanc-Mathieu R."/>
            <person name="Endo H."/>
            <person name="Kuwata A."/>
            <person name="Ogata H."/>
        </authorList>
    </citation>
    <scope>NUCLEOTIDE SEQUENCE</scope>
</reference>
<feature type="non-terminal residue" evidence="4">
    <location>
        <position position="650"/>
    </location>
</feature>
<feature type="region of interest" description="Disordered" evidence="3">
    <location>
        <begin position="143"/>
        <end position="216"/>
    </location>
</feature>
<evidence type="ECO:0000256" key="1">
    <source>
        <dbReference type="ARBA" id="ARBA00022574"/>
    </source>
</evidence>
<keyword evidence="1" id="KW-0853">WD repeat</keyword>
<name>A0A9W7KTF8_9STRA</name>
<dbReference type="Pfam" id="PF00400">
    <property type="entry name" value="WD40"/>
    <property type="match status" value="1"/>
</dbReference>
<sequence>MPLQPPSITSYTSTPISLRSGSTIHSSCLNSDGDTCYNLSSSYLSSMWAKSGTLKTSFGDNGFVDTKSKYTTCMQAWSDSYGSGSILTGGGYDLMGSPGIDQPLQQGVIKQWDLVNGSNVATYIGGSGLVRCLGIPGVSMETTATTVPLKEEDSDTGEEGKEEGEEKGESKSESKSQDDDDPYADDPTFNVVDEETEAKRAASKRRNARRKKAHLANSHRLTSFVSGGDDVSLRLWDCVRTSLVATMKAEGMGAMKNIATCKGRQAVVLSGHRAGAGSKMGTVAVWDINGREEMGRLNDVHTQEVSAMALSECGNKLFTAGGSDDPTIKEWDLRTMRKVKNVGYHKDRVLALAVLTKPEQSYVFSAGKDNTVGITLVAKTGVVKSKLIAEIADFQGLNNALSLVPMKLGDVSFAGGQKRKSKPDLYTVSSDKYLRLYDLSDVIDLSSPSAAPGAYAGVEKRVENMKLSAEDNYHAKQAEFWDSFPSSEEVHGGAAAAVGSNMTGKKKAAEVVDNVKRDKYGNEVGSIEYWVAKGNEPKRPKVGDIVVLAGDNEEMETPGVEITEKQKSILTAMALSKASALPSSAKQMALTFKRGDLGIILSDDNSGVPFEILGALTGEKGWYEEDWIEVANLETIKKAKKENDISVANL</sequence>
<evidence type="ECO:0000256" key="2">
    <source>
        <dbReference type="ARBA" id="ARBA00022737"/>
    </source>
</evidence>
<dbReference type="InterPro" id="IPR036322">
    <property type="entry name" value="WD40_repeat_dom_sf"/>
</dbReference>
<dbReference type="InterPro" id="IPR001680">
    <property type="entry name" value="WD40_rpt"/>
</dbReference>
<organism evidence="4 5">
    <name type="scientific">Triparma retinervis</name>
    <dbReference type="NCBI Taxonomy" id="2557542"/>
    <lineage>
        <taxon>Eukaryota</taxon>
        <taxon>Sar</taxon>
        <taxon>Stramenopiles</taxon>
        <taxon>Ochrophyta</taxon>
        <taxon>Bolidophyceae</taxon>
        <taxon>Parmales</taxon>
        <taxon>Triparmaceae</taxon>
        <taxon>Triparma</taxon>
    </lineage>
</organism>
<feature type="compositionally biased region" description="Acidic residues" evidence="3">
    <location>
        <begin position="152"/>
        <end position="166"/>
    </location>
</feature>
<accession>A0A9W7KTF8</accession>
<dbReference type="SUPFAM" id="SSF50978">
    <property type="entry name" value="WD40 repeat-like"/>
    <property type="match status" value="1"/>
</dbReference>
<dbReference type="Proteomes" id="UP001165082">
    <property type="component" value="Unassembled WGS sequence"/>
</dbReference>
<dbReference type="PANTHER" id="PTHR19848">
    <property type="entry name" value="WD40 REPEAT PROTEIN"/>
    <property type="match status" value="1"/>
</dbReference>
<dbReference type="Gene3D" id="2.130.10.10">
    <property type="entry name" value="YVTN repeat-like/Quinoprotein amine dehydrogenase"/>
    <property type="match status" value="1"/>
</dbReference>
<feature type="compositionally biased region" description="Basic residues" evidence="3">
    <location>
        <begin position="201"/>
        <end position="214"/>
    </location>
</feature>
<keyword evidence="5" id="KW-1185">Reference proteome</keyword>
<dbReference type="AlphaFoldDB" id="A0A9W7KTF8"/>
<dbReference type="PANTHER" id="PTHR19848:SF8">
    <property type="entry name" value="F-BOX AND WD REPEAT DOMAIN CONTAINING 7"/>
    <property type="match status" value="1"/>
</dbReference>
<evidence type="ECO:0000313" key="4">
    <source>
        <dbReference type="EMBL" id="GMI10700.1"/>
    </source>
</evidence>
<evidence type="ECO:0000313" key="5">
    <source>
        <dbReference type="Proteomes" id="UP001165082"/>
    </source>
</evidence>
<gene>
    <name evidence="4" type="ORF">TrRE_jg8099</name>
</gene>
<dbReference type="EMBL" id="BRXZ01000387">
    <property type="protein sequence ID" value="GMI10700.1"/>
    <property type="molecule type" value="Genomic_DNA"/>
</dbReference>
<comment type="caution">
    <text evidence="4">The sequence shown here is derived from an EMBL/GenBank/DDBJ whole genome shotgun (WGS) entry which is preliminary data.</text>
</comment>
<dbReference type="OrthoDB" id="674604at2759"/>
<protein>
    <submittedName>
        <fullName evidence="4">Uncharacterized protein</fullName>
    </submittedName>
</protein>